<reference evidence="2 3" key="1">
    <citation type="submission" date="2018-08" db="EMBL/GenBank/DDBJ databases">
        <title>Draft genome sequences of two Aspergillus turcosus clinical strains isolated from bronchoalveolar lavage fluid: one azole-susceptible and the other azole-resistant.</title>
        <authorList>
            <person name="Parent-Michaud M."/>
            <person name="Dufresne P.J."/>
            <person name="Fournier E."/>
            <person name="Martineau C."/>
            <person name="Moreira S."/>
            <person name="Perkins V."/>
            <person name="De Repentigny L."/>
            <person name="Dufresne S.F."/>
        </authorList>
    </citation>
    <scope>NUCLEOTIDE SEQUENCE [LARGE SCALE GENOMIC DNA]</scope>
    <source>
        <strain evidence="2">HMR AF 1038</strain>
    </source>
</reference>
<accession>A0A3R7LYW1</accession>
<evidence type="ECO:0000313" key="3">
    <source>
        <dbReference type="Proteomes" id="UP000215289"/>
    </source>
</evidence>
<keyword evidence="3" id="KW-1185">Reference proteome</keyword>
<comment type="caution">
    <text evidence="2">The sequence shown here is derived from an EMBL/GenBank/DDBJ whole genome shotgun (WGS) entry which is preliminary data.</text>
</comment>
<feature type="signal peptide" evidence="1">
    <location>
        <begin position="1"/>
        <end position="23"/>
    </location>
</feature>
<organism evidence="2 3">
    <name type="scientific">Aspergillus turcosus</name>
    <dbReference type="NCBI Taxonomy" id="1245748"/>
    <lineage>
        <taxon>Eukaryota</taxon>
        <taxon>Fungi</taxon>
        <taxon>Dikarya</taxon>
        <taxon>Ascomycota</taxon>
        <taxon>Pezizomycotina</taxon>
        <taxon>Eurotiomycetes</taxon>
        <taxon>Eurotiomycetidae</taxon>
        <taxon>Eurotiales</taxon>
        <taxon>Aspergillaceae</taxon>
        <taxon>Aspergillus</taxon>
        <taxon>Aspergillus subgen. Fumigati</taxon>
    </lineage>
</organism>
<dbReference type="AlphaFoldDB" id="A0A3R7LYW1"/>
<dbReference type="EMBL" id="NIDN02000079">
    <property type="protein sequence ID" value="RLL97400.1"/>
    <property type="molecule type" value="Genomic_DNA"/>
</dbReference>
<sequence length="298" mass="30366">MKTYLAMILLLYASLMLLELASAQLTTRSDPTSNTLVCSKPGGSYCPEGSLKGSTIVSCVSGSMIEVRSCNTMLSRFIPPLYTGAAVCYESSKHAGDAVCAFNGTGYSIDGEISHIPETSLCGTWESPLFALGRNCDEGGILARMQAGIDAVQHVTETPHVKRGDHALLPSPASLGGRVCSLPYNPWNLGDCVDGAAVTGVPVLQVVISEGSASSGYGVAGASPSSTTTSSIAVVPSAVSGASPAGSGWPVSSSGAIATGAVTVGSGRSMVCDGACWSMLLLVSLRVVAHVLLMLGWV</sequence>
<gene>
    <name evidence="2" type="ORF">CFD26_106518</name>
</gene>
<protein>
    <submittedName>
        <fullName evidence="2">Uncharacterized protein</fullName>
    </submittedName>
</protein>
<dbReference type="Proteomes" id="UP000215289">
    <property type="component" value="Unassembled WGS sequence"/>
</dbReference>
<evidence type="ECO:0000256" key="1">
    <source>
        <dbReference type="SAM" id="SignalP"/>
    </source>
</evidence>
<feature type="chain" id="PRO_5018589739" evidence="1">
    <location>
        <begin position="24"/>
        <end position="298"/>
    </location>
</feature>
<dbReference type="STRING" id="1245748.A0A3R7LYW1"/>
<name>A0A3R7LYW1_9EURO</name>
<dbReference type="OrthoDB" id="5426294at2759"/>
<evidence type="ECO:0000313" key="2">
    <source>
        <dbReference type="EMBL" id="RLL97400.1"/>
    </source>
</evidence>
<keyword evidence="1" id="KW-0732">Signal</keyword>
<proteinExistence type="predicted"/>